<dbReference type="GO" id="GO:0005524">
    <property type="term" value="F:ATP binding"/>
    <property type="evidence" value="ECO:0007669"/>
    <property type="project" value="UniProtKB-UniRule"/>
</dbReference>
<dbReference type="EC" id="5.6.2.4" evidence="12"/>
<feature type="binding site" evidence="12">
    <location>
        <position position="481"/>
    </location>
    <ligand>
        <name>Zn(2+)</name>
        <dbReference type="ChEBI" id="CHEBI:29105"/>
        <label>1</label>
    </ligand>
</feature>
<evidence type="ECO:0000256" key="1">
    <source>
        <dbReference type="ARBA" id="ARBA00022515"/>
    </source>
</evidence>
<dbReference type="Pfam" id="PF00271">
    <property type="entry name" value="Helicase_C"/>
    <property type="match status" value="1"/>
</dbReference>
<organism evidence="15 16">
    <name type="scientific">Prevotella nigrescens</name>
    <dbReference type="NCBI Taxonomy" id="28133"/>
    <lineage>
        <taxon>Bacteria</taxon>
        <taxon>Pseudomonadati</taxon>
        <taxon>Bacteroidota</taxon>
        <taxon>Bacteroidia</taxon>
        <taxon>Bacteroidales</taxon>
        <taxon>Prevotellaceae</taxon>
        <taxon>Prevotella</taxon>
    </lineage>
</organism>
<dbReference type="CDD" id="cd17929">
    <property type="entry name" value="DEXHc_priA"/>
    <property type="match status" value="1"/>
</dbReference>
<dbReference type="PANTHER" id="PTHR30580:SF0">
    <property type="entry name" value="PRIMOSOMAL PROTEIN N"/>
    <property type="match status" value="1"/>
</dbReference>
<dbReference type="InterPro" id="IPR001650">
    <property type="entry name" value="Helicase_C-like"/>
</dbReference>
<feature type="binding site" evidence="12">
    <location>
        <position position="508"/>
    </location>
    <ligand>
        <name>Zn(2+)</name>
        <dbReference type="ChEBI" id="CHEBI:29105"/>
        <label>2</label>
    </ligand>
</feature>
<dbReference type="SMART" id="SM00487">
    <property type="entry name" value="DEXDc"/>
    <property type="match status" value="1"/>
</dbReference>
<evidence type="ECO:0000256" key="12">
    <source>
        <dbReference type="HAMAP-Rule" id="MF_00983"/>
    </source>
</evidence>
<dbReference type="Pfam" id="PF00270">
    <property type="entry name" value="DEAD"/>
    <property type="match status" value="1"/>
</dbReference>
<gene>
    <name evidence="12 15" type="primary">priA</name>
    <name evidence="15" type="ORF">HXN55_01860</name>
</gene>
<dbReference type="Gene3D" id="3.40.50.300">
    <property type="entry name" value="P-loop containing nucleotide triphosphate hydrolases"/>
    <property type="match status" value="2"/>
</dbReference>
<feature type="domain" description="Helicase ATP-binding" evidence="13">
    <location>
        <begin position="250"/>
        <end position="418"/>
    </location>
</feature>
<feature type="binding site" evidence="12">
    <location>
        <position position="521"/>
    </location>
    <ligand>
        <name>Zn(2+)</name>
        <dbReference type="ChEBI" id="CHEBI:29105"/>
        <label>1</label>
    </ligand>
</feature>
<dbReference type="InterPro" id="IPR042115">
    <property type="entry name" value="PriA_3primeBD_sf"/>
</dbReference>
<dbReference type="InterPro" id="IPR014001">
    <property type="entry name" value="Helicase_ATP-bd"/>
</dbReference>
<dbReference type="NCBIfam" id="TIGR00595">
    <property type="entry name" value="priA"/>
    <property type="match status" value="1"/>
</dbReference>
<dbReference type="HAMAP" id="MF_00983">
    <property type="entry name" value="PriA"/>
    <property type="match status" value="1"/>
</dbReference>
<feature type="binding site" evidence="12">
    <location>
        <position position="524"/>
    </location>
    <ligand>
        <name>Zn(2+)</name>
        <dbReference type="ChEBI" id="CHEBI:29105"/>
        <label>1</label>
    </ligand>
</feature>
<evidence type="ECO:0000256" key="2">
    <source>
        <dbReference type="ARBA" id="ARBA00022705"/>
    </source>
</evidence>
<dbReference type="FunFam" id="3.40.50.300:FF:000489">
    <property type="entry name" value="Primosome assembly protein PriA"/>
    <property type="match status" value="1"/>
</dbReference>
<feature type="binding site" evidence="12">
    <location>
        <position position="484"/>
    </location>
    <ligand>
        <name>Zn(2+)</name>
        <dbReference type="ChEBI" id="CHEBI:29105"/>
        <label>1</label>
    </ligand>
</feature>
<keyword evidence="1 12" id="KW-0639">Primosome</keyword>
<keyword evidence="6 12" id="KW-0347">Helicase</keyword>
<dbReference type="CDD" id="cd18804">
    <property type="entry name" value="SF2_C_priA"/>
    <property type="match status" value="1"/>
</dbReference>
<keyword evidence="10 12" id="KW-0413">Isomerase</keyword>
<dbReference type="EMBL" id="JABZTM010000011">
    <property type="protein sequence ID" value="MBF1446123.1"/>
    <property type="molecule type" value="Genomic_DNA"/>
</dbReference>
<keyword evidence="5 12" id="KW-0378">Hydrolase</keyword>
<evidence type="ECO:0000259" key="14">
    <source>
        <dbReference type="PROSITE" id="PS51194"/>
    </source>
</evidence>
<keyword evidence="8 12" id="KW-0067">ATP-binding</keyword>
<dbReference type="InterPro" id="IPR005259">
    <property type="entry name" value="PriA"/>
</dbReference>
<dbReference type="GO" id="GO:0003677">
    <property type="term" value="F:DNA binding"/>
    <property type="evidence" value="ECO:0007669"/>
    <property type="project" value="UniProtKB-UniRule"/>
</dbReference>
<proteinExistence type="inferred from homology"/>
<dbReference type="GO" id="GO:0006310">
    <property type="term" value="P:DNA recombination"/>
    <property type="evidence" value="ECO:0007669"/>
    <property type="project" value="InterPro"/>
</dbReference>
<keyword evidence="7 12" id="KW-0862">Zinc</keyword>
<dbReference type="PROSITE" id="PS51192">
    <property type="entry name" value="HELICASE_ATP_BIND_1"/>
    <property type="match status" value="1"/>
</dbReference>
<feature type="domain" description="Helicase C-terminal" evidence="14">
    <location>
        <begin position="492"/>
        <end position="671"/>
    </location>
</feature>
<sequence length="774" mass="87727">MKYVEVILPLPLEGTFTYVVPEALLEKIVPGGRLLVPFGRTKTYIGICNASPTDQPCKNGAGEAIEYKSILSVLDDSPVLLPQQLRLWHWIADYYMAPVGDVYKAALPSGLKAEDAYKPRTEVYVCLGKQFRGERELHIALDSLARAPKQLKILASYLQLSGIADEPELVTLDVSQNTNINGNKLKTVSQEELRNITHSSSAIINSLINKGILQTYCKEVGRLNNDYSGTQPNAIHSLNEAQTIAYDKILLQAMAHNVILLHGVTSSGKTEIYIHLILKALQEHKQVLYLLPEIALTVQITNRLRRVFGNKLGIYHSRYNDEERVEIWKKQLSNTPYEVVLGARSAVFLPFQRLGLVIIDEEHETSFKQQDPAPRYHARSVAIVLAQMYGAKTLLGTATPSIESYRNAQLGKYGLVNLSQRYKDIQLPAIEVVDIKDLRRRKIMSGPFSPRLIAVVREALQRGEQAILFQNRRGFAPMIECRTCGWVPHCPNCDVSLTYHKNMNVLTCHYCGYTERVPEQCPNCECKDLKGRGYGTEKIEDEIMNVFPDARIARMDLDTTRTKNAYERLINDFSVGKTNLLIGTQMVSKGLDFDRVSVVGILDADNMLNYPDFRAYEHAFTMMAQVSGRAGRKGKQGLVILQTRNPELSVIRQVVNNDYAAFYKSQLKERADFHYPPFFHLIYIYLKHRNNDTVESASLEFGSRLHEVFGDRVLGPDKPSVARVKTLHIRKIMLKLENGLDYKLAKQYLRSIRDTMIKEKHYGALSIYFDVDPL</sequence>
<dbReference type="InterPro" id="IPR041236">
    <property type="entry name" value="PriA_C"/>
</dbReference>
<feature type="binding site" evidence="12">
    <location>
        <position position="511"/>
    </location>
    <ligand>
        <name>Zn(2+)</name>
        <dbReference type="ChEBI" id="CHEBI:29105"/>
        <label>2</label>
    </ligand>
</feature>
<dbReference type="GO" id="GO:0006269">
    <property type="term" value="P:DNA replication, synthesis of primer"/>
    <property type="evidence" value="ECO:0007669"/>
    <property type="project" value="UniProtKB-KW"/>
</dbReference>
<dbReference type="SMART" id="SM00490">
    <property type="entry name" value="HELICc"/>
    <property type="match status" value="1"/>
</dbReference>
<dbReference type="InterPro" id="IPR027417">
    <property type="entry name" value="P-loop_NTPase"/>
</dbReference>
<comment type="caution">
    <text evidence="15">The sequence shown here is derived from an EMBL/GenBank/DDBJ whole genome shotgun (WGS) entry which is preliminary data.</text>
</comment>
<evidence type="ECO:0000313" key="16">
    <source>
        <dbReference type="Proteomes" id="UP000787419"/>
    </source>
</evidence>
<dbReference type="GO" id="GO:1990077">
    <property type="term" value="C:primosome complex"/>
    <property type="evidence" value="ECO:0007669"/>
    <property type="project" value="UniProtKB-UniRule"/>
</dbReference>
<dbReference type="InterPro" id="IPR041222">
    <property type="entry name" value="PriA_3primeBD"/>
</dbReference>
<comment type="function">
    <text evidence="12">Initiates the restart of stalled replication forks, which reloads the replicative helicase on sites other than the origin of replication. Recognizes and binds to abandoned replication forks and remodels them to uncover a helicase loading site. Promotes assembly of the primosome at these replication forks.</text>
</comment>
<evidence type="ECO:0000256" key="7">
    <source>
        <dbReference type="ARBA" id="ARBA00022833"/>
    </source>
</evidence>
<dbReference type="Proteomes" id="UP000787419">
    <property type="component" value="Unassembled WGS sequence"/>
</dbReference>
<dbReference type="PANTHER" id="PTHR30580">
    <property type="entry name" value="PRIMOSOMAL PROTEIN N"/>
    <property type="match status" value="1"/>
</dbReference>
<dbReference type="InterPro" id="IPR011545">
    <property type="entry name" value="DEAD/DEAH_box_helicase_dom"/>
</dbReference>
<keyword evidence="9 12" id="KW-0238">DNA-binding</keyword>
<dbReference type="Pfam" id="PF18319">
    <property type="entry name" value="Zn_ribbon_PriA"/>
    <property type="match status" value="1"/>
</dbReference>
<keyword evidence="2 12" id="KW-0235">DNA replication</keyword>
<dbReference type="Pfam" id="PF18074">
    <property type="entry name" value="PriA_C"/>
    <property type="match status" value="1"/>
</dbReference>
<evidence type="ECO:0000256" key="6">
    <source>
        <dbReference type="ARBA" id="ARBA00022806"/>
    </source>
</evidence>
<dbReference type="GO" id="GO:0043138">
    <property type="term" value="F:3'-5' DNA helicase activity"/>
    <property type="evidence" value="ECO:0007669"/>
    <property type="project" value="UniProtKB-EC"/>
</dbReference>
<keyword evidence="4 12" id="KW-0547">Nucleotide-binding</keyword>
<dbReference type="GO" id="GO:0008270">
    <property type="term" value="F:zinc ion binding"/>
    <property type="evidence" value="ECO:0007669"/>
    <property type="project" value="UniProtKB-UniRule"/>
</dbReference>
<name>A0A9D5WUL9_9BACT</name>
<evidence type="ECO:0000259" key="13">
    <source>
        <dbReference type="PROSITE" id="PS51192"/>
    </source>
</evidence>
<protein>
    <recommendedName>
        <fullName evidence="12">Replication restart protein PriA</fullName>
    </recommendedName>
    <alternativeName>
        <fullName evidence="12">ATP-dependent DNA helicase PriA</fullName>
        <ecNumber evidence="12">5.6.2.4</ecNumber>
    </alternativeName>
    <alternativeName>
        <fullName evidence="12">DNA 3'-5' helicase PriA</fullName>
    </alternativeName>
</protein>
<dbReference type="FunFam" id="3.40.1440.60:FF:000001">
    <property type="entry name" value="Primosomal protein N"/>
    <property type="match status" value="1"/>
</dbReference>
<comment type="subunit">
    <text evidence="12">Component of the replication restart primosome.</text>
</comment>
<evidence type="ECO:0000256" key="8">
    <source>
        <dbReference type="ARBA" id="ARBA00022840"/>
    </source>
</evidence>
<comment type="catalytic activity">
    <reaction evidence="11 12">
        <text>ATP + H2O = ADP + phosphate + H(+)</text>
        <dbReference type="Rhea" id="RHEA:13065"/>
        <dbReference type="ChEBI" id="CHEBI:15377"/>
        <dbReference type="ChEBI" id="CHEBI:15378"/>
        <dbReference type="ChEBI" id="CHEBI:30616"/>
        <dbReference type="ChEBI" id="CHEBI:43474"/>
        <dbReference type="ChEBI" id="CHEBI:456216"/>
        <dbReference type="EC" id="5.6.2.4"/>
    </reaction>
</comment>
<comment type="cofactor">
    <cofactor evidence="12">
        <name>Zn(2+)</name>
        <dbReference type="ChEBI" id="CHEBI:29105"/>
    </cofactor>
    <text evidence="12">Binds 2 zinc ions per subunit.</text>
</comment>
<dbReference type="GO" id="GO:0006270">
    <property type="term" value="P:DNA replication initiation"/>
    <property type="evidence" value="ECO:0007669"/>
    <property type="project" value="TreeGrafter"/>
</dbReference>
<comment type="similarity">
    <text evidence="12">Belongs to the helicase family. PriA subfamily.</text>
</comment>
<dbReference type="PROSITE" id="PS51194">
    <property type="entry name" value="HELICASE_CTER"/>
    <property type="match status" value="1"/>
</dbReference>
<accession>A0A9D5WUL9</accession>
<dbReference type="RefSeq" id="WP_278489090.1">
    <property type="nucleotide sequence ID" value="NZ_JABZTM010000011.1"/>
</dbReference>
<evidence type="ECO:0000256" key="9">
    <source>
        <dbReference type="ARBA" id="ARBA00023125"/>
    </source>
</evidence>
<reference evidence="15" key="1">
    <citation type="submission" date="2020-04" db="EMBL/GenBank/DDBJ databases">
        <title>Deep metagenomics examines the oral microbiome during advanced dental caries in children, revealing novel taxa and co-occurrences with host molecules.</title>
        <authorList>
            <person name="Baker J.L."/>
            <person name="Morton J.T."/>
            <person name="Dinis M."/>
            <person name="Alvarez R."/>
            <person name="Tran N.C."/>
            <person name="Knight R."/>
            <person name="Edlund A."/>
        </authorList>
    </citation>
    <scope>NUCLEOTIDE SEQUENCE</scope>
    <source>
        <strain evidence="15">JCVI_32_bin.50</strain>
    </source>
</reference>
<dbReference type="AlphaFoldDB" id="A0A9D5WUL9"/>
<evidence type="ECO:0000256" key="10">
    <source>
        <dbReference type="ARBA" id="ARBA00023235"/>
    </source>
</evidence>
<dbReference type="GO" id="GO:0006302">
    <property type="term" value="P:double-strand break repair"/>
    <property type="evidence" value="ECO:0007669"/>
    <property type="project" value="InterPro"/>
</dbReference>
<evidence type="ECO:0000256" key="11">
    <source>
        <dbReference type="ARBA" id="ARBA00048988"/>
    </source>
</evidence>
<dbReference type="SUPFAM" id="SSF52540">
    <property type="entry name" value="P-loop containing nucleoside triphosphate hydrolases"/>
    <property type="match status" value="1"/>
</dbReference>
<dbReference type="InterPro" id="IPR040498">
    <property type="entry name" value="PriA_CRR"/>
</dbReference>
<dbReference type="GO" id="GO:0016787">
    <property type="term" value="F:hydrolase activity"/>
    <property type="evidence" value="ECO:0007669"/>
    <property type="project" value="UniProtKB-KW"/>
</dbReference>
<feature type="binding site" evidence="12">
    <location>
        <position position="490"/>
    </location>
    <ligand>
        <name>Zn(2+)</name>
        <dbReference type="ChEBI" id="CHEBI:29105"/>
        <label>2</label>
    </ligand>
</feature>
<dbReference type="Gene3D" id="3.40.1440.60">
    <property type="entry name" value="PriA, 3(prime) DNA-binding domain"/>
    <property type="match status" value="1"/>
</dbReference>
<evidence type="ECO:0000256" key="5">
    <source>
        <dbReference type="ARBA" id="ARBA00022801"/>
    </source>
</evidence>
<keyword evidence="3 12" id="KW-0479">Metal-binding</keyword>
<evidence type="ECO:0000313" key="15">
    <source>
        <dbReference type="EMBL" id="MBF1446123.1"/>
    </source>
</evidence>
<comment type="catalytic activity">
    <reaction evidence="12">
        <text>Couples ATP hydrolysis with the unwinding of duplex DNA by translocating in the 3'-5' direction.</text>
        <dbReference type="EC" id="5.6.2.4"/>
    </reaction>
</comment>
<dbReference type="Pfam" id="PF17764">
    <property type="entry name" value="PriA_3primeBD"/>
    <property type="match status" value="1"/>
</dbReference>
<feature type="binding site" evidence="12">
    <location>
        <position position="493"/>
    </location>
    <ligand>
        <name>Zn(2+)</name>
        <dbReference type="ChEBI" id="CHEBI:29105"/>
        <label>2</label>
    </ligand>
</feature>
<evidence type="ECO:0000256" key="3">
    <source>
        <dbReference type="ARBA" id="ARBA00022723"/>
    </source>
</evidence>
<evidence type="ECO:0000256" key="4">
    <source>
        <dbReference type="ARBA" id="ARBA00022741"/>
    </source>
</evidence>